<organism evidence="4 5">
    <name type="scientific">Carnobacterium maltaromaticum</name>
    <name type="common">Carnobacterium piscicola</name>
    <dbReference type="NCBI Taxonomy" id="2751"/>
    <lineage>
        <taxon>Bacteria</taxon>
        <taxon>Bacillati</taxon>
        <taxon>Bacillota</taxon>
        <taxon>Bacilli</taxon>
        <taxon>Lactobacillales</taxon>
        <taxon>Carnobacteriaceae</taxon>
        <taxon>Carnobacterium</taxon>
    </lineage>
</organism>
<evidence type="ECO:0000259" key="3">
    <source>
        <dbReference type="Pfam" id="PF11611"/>
    </source>
</evidence>
<feature type="chain" id="PRO_5043757210" evidence="2">
    <location>
        <begin position="22"/>
        <end position="144"/>
    </location>
</feature>
<sequence length="144" mass="16207">MMKKTGLFMLVTCVLLLVACAKQDIKDDNGEARDVDHFKITIEKDSVQPALKENKLVKLNFKVKNTGKVDFAIGASDFYIKDEKGKKHEINGSYPNFGNDIKVGGVLEGSGYFQLPENVKNISVFYQPFKNNEAEWFIALPKTK</sequence>
<proteinExistence type="predicted"/>
<dbReference type="Proteomes" id="UP001290462">
    <property type="component" value="Unassembled WGS sequence"/>
</dbReference>
<name>A0AAW9K7N6_CARML</name>
<comment type="caution">
    <text evidence="4">The sequence shown here is derived from an EMBL/GenBank/DDBJ whole genome shotgun (WGS) entry which is preliminary data.</text>
</comment>
<accession>A0AAW9K7N6</accession>
<evidence type="ECO:0000256" key="2">
    <source>
        <dbReference type="SAM" id="SignalP"/>
    </source>
</evidence>
<evidence type="ECO:0000313" key="4">
    <source>
        <dbReference type="EMBL" id="MDZ5759261.1"/>
    </source>
</evidence>
<dbReference type="AlphaFoldDB" id="A0AAW9K7N6"/>
<evidence type="ECO:0000313" key="5">
    <source>
        <dbReference type="Proteomes" id="UP001290462"/>
    </source>
</evidence>
<dbReference type="InterPro" id="IPR029050">
    <property type="entry name" value="Immunoprotect_excell_Ig-like"/>
</dbReference>
<dbReference type="Gene3D" id="2.60.40.1240">
    <property type="match status" value="1"/>
</dbReference>
<dbReference type="PROSITE" id="PS51257">
    <property type="entry name" value="PROKAR_LIPOPROTEIN"/>
    <property type="match status" value="1"/>
</dbReference>
<dbReference type="InterPro" id="IPR029051">
    <property type="entry name" value="DUF4352"/>
</dbReference>
<protein>
    <submittedName>
        <fullName evidence="4">DUF4352 domain-containing protein</fullName>
    </submittedName>
</protein>
<feature type="signal peptide" evidence="2">
    <location>
        <begin position="1"/>
        <end position="21"/>
    </location>
</feature>
<evidence type="ECO:0000256" key="1">
    <source>
        <dbReference type="ARBA" id="ARBA00022729"/>
    </source>
</evidence>
<dbReference type="EMBL" id="JAVBVO010000003">
    <property type="protein sequence ID" value="MDZ5759261.1"/>
    <property type="molecule type" value="Genomic_DNA"/>
</dbReference>
<keyword evidence="1 2" id="KW-0732">Signal</keyword>
<gene>
    <name evidence="4" type="ORF">RAK27_11370</name>
</gene>
<feature type="domain" description="DUF4352" evidence="3">
    <location>
        <begin position="39"/>
        <end position="128"/>
    </location>
</feature>
<dbReference type="Pfam" id="PF11611">
    <property type="entry name" value="DUF4352"/>
    <property type="match status" value="1"/>
</dbReference>
<reference evidence="4" key="1">
    <citation type="submission" date="2023-08" db="EMBL/GenBank/DDBJ databases">
        <title>Genomic characterization of piscicolin 126 produced by Carnobacterium maltaromaticum CM22 strain isolated from salmon (Salmo salar).</title>
        <authorList>
            <person name="Gonzalez-Gragera E."/>
            <person name="Garcia-Lopez J.D."/>
            <person name="Teso-Perez C."/>
            <person name="Gimenez-Hernandez I."/>
            <person name="Peralta-Sanchez J.M."/>
            <person name="Valdivia E."/>
            <person name="Montalban-Lopez M."/>
            <person name="Martin-Platero A.M."/>
            <person name="Banos A."/>
            <person name="Martinez-Bueno M."/>
        </authorList>
    </citation>
    <scope>NUCLEOTIDE SEQUENCE</scope>
    <source>
        <strain evidence="4">CM22</strain>
    </source>
</reference>